<evidence type="ECO:0000313" key="3">
    <source>
        <dbReference type="Proteomes" id="UP001162156"/>
    </source>
</evidence>
<evidence type="ECO:0000259" key="1">
    <source>
        <dbReference type="Pfam" id="PF03184"/>
    </source>
</evidence>
<gene>
    <name evidence="2" type="ORF">NQ314_007519</name>
</gene>
<dbReference type="Proteomes" id="UP001162156">
    <property type="component" value="Unassembled WGS sequence"/>
</dbReference>
<accession>A0AAV8YMR2</accession>
<comment type="caution">
    <text evidence="2">The sequence shown here is derived from an EMBL/GenBank/DDBJ whole genome shotgun (WGS) entry which is preliminary data.</text>
</comment>
<dbReference type="AlphaFoldDB" id="A0AAV8YMR2"/>
<proteinExistence type="predicted"/>
<protein>
    <recommendedName>
        <fullName evidence="1">DDE-1 domain-containing protein</fullName>
    </recommendedName>
</protein>
<keyword evidence="3" id="KW-1185">Reference proteome</keyword>
<reference evidence="2" key="1">
    <citation type="journal article" date="2023" name="Insect Mol. Biol.">
        <title>Genome sequencing provides insights into the evolution of gene families encoding plant cell wall-degrading enzymes in longhorned beetles.</title>
        <authorList>
            <person name="Shin N.R."/>
            <person name="Okamura Y."/>
            <person name="Kirsch R."/>
            <person name="Pauchet Y."/>
        </authorList>
    </citation>
    <scope>NUCLEOTIDE SEQUENCE</scope>
    <source>
        <strain evidence="2">RBIC_L_NR</strain>
    </source>
</reference>
<organism evidence="2 3">
    <name type="scientific">Rhamnusium bicolor</name>
    <dbReference type="NCBI Taxonomy" id="1586634"/>
    <lineage>
        <taxon>Eukaryota</taxon>
        <taxon>Metazoa</taxon>
        <taxon>Ecdysozoa</taxon>
        <taxon>Arthropoda</taxon>
        <taxon>Hexapoda</taxon>
        <taxon>Insecta</taxon>
        <taxon>Pterygota</taxon>
        <taxon>Neoptera</taxon>
        <taxon>Endopterygota</taxon>
        <taxon>Coleoptera</taxon>
        <taxon>Polyphaga</taxon>
        <taxon>Cucujiformia</taxon>
        <taxon>Chrysomeloidea</taxon>
        <taxon>Cerambycidae</taxon>
        <taxon>Lepturinae</taxon>
        <taxon>Rhagiini</taxon>
        <taxon>Rhamnusium</taxon>
    </lineage>
</organism>
<feature type="domain" description="DDE-1" evidence="1">
    <location>
        <begin position="5"/>
        <end position="93"/>
    </location>
</feature>
<dbReference type="EMBL" id="JANEYF010002022">
    <property type="protein sequence ID" value="KAJ8952536.1"/>
    <property type="molecule type" value="Genomic_DNA"/>
</dbReference>
<evidence type="ECO:0000313" key="2">
    <source>
        <dbReference type="EMBL" id="KAJ8952536.1"/>
    </source>
</evidence>
<dbReference type="InterPro" id="IPR004875">
    <property type="entry name" value="DDE_SF_endonuclease_dom"/>
</dbReference>
<sequence length="100" mass="11511">MGNEKDNITVLIFFTASGKICPPLILFPYIRPPKALVDSMPSNWVLGRSDSGWMKGDVFFEYITNDFKQWVTQNNLKRPILLLIDGHKSHMTLPLSEFLR</sequence>
<dbReference type="Pfam" id="PF03184">
    <property type="entry name" value="DDE_1"/>
    <property type="match status" value="1"/>
</dbReference>
<dbReference type="GO" id="GO:0003676">
    <property type="term" value="F:nucleic acid binding"/>
    <property type="evidence" value="ECO:0007669"/>
    <property type="project" value="InterPro"/>
</dbReference>
<name>A0AAV8YMR2_9CUCU</name>